<dbReference type="Proteomes" id="UP000000600">
    <property type="component" value="Unassembled WGS sequence"/>
</dbReference>
<dbReference type="RefSeq" id="XP_001443149.1">
    <property type="nucleotide sequence ID" value="XM_001443112.1"/>
</dbReference>
<sequence length="671" mass="79924">MKQLIIYIKLSGFLFKQLLQICNDLLRIIFSYLLQNEDRYMQDEIQKNFLEIIEEVKSQMQIEAANIWMNGANFELQMMNICISHCRTNSQKGKQFIISFVGGLFSSISQLKPSEKLIDSLIEAGKFLLLNFYNKQIQNPLKVYEINYYFENLKWSIVNQLKLGYSIQNVIKQIQDGYSKYIKLSKDWRVHYFWVNLISDIMCYRPIFLKTQIKQYLQSQTFDEETWNQLVVQLPYNKFAGKLKLLSNTNFTLNKYLIQNQCDIQLLPNYINFNFNAQQGKQFQDEELFIQSLTNQQNLEILKILIKQLRYQIDQALRNFQLVKNQVSWLDSQMNSKIHIEIEIFRQELKVLMKKIKQSSQLLLYLINEINLIVNKELQINLMIQKILQEQFQTIGRESKKIEEQILAIIREIENKHGSEFLGILQNVSQFQILIARYTSLSHLELIEGNLEIEKSLQLQLDQAIISINNIYNYFDKFRFQISNIKRNFLKLLEQQEFKGVLKESVSQINPVQIVIQLFNPQLILKLIKESLEYYEKQLQENIQIENVKDVQQILRIIHSNINIYKGFEIILKQHQKILLSTSTLIQGVFEKLSFGHIQNKQQCEIDIKQYIKAFILKIREQLDLLFQKYQNQELTKEEQTDLSIIQNQLSNEMNKIKVMDWRDQMKIEDT</sequence>
<dbReference type="OMA" id="NINICKG"/>
<protein>
    <submittedName>
        <fullName evidence="2">Uncharacterized protein</fullName>
    </submittedName>
</protein>
<feature type="coiled-coil region" evidence="1">
    <location>
        <begin position="299"/>
        <end position="326"/>
    </location>
</feature>
<organism evidence="2 3">
    <name type="scientific">Paramecium tetraurelia</name>
    <dbReference type="NCBI Taxonomy" id="5888"/>
    <lineage>
        <taxon>Eukaryota</taxon>
        <taxon>Sar</taxon>
        <taxon>Alveolata</taxon>
        <taxon>Ciliophora</taxon>
        <taxon>Intramacronucleata</taxon>
        <taxon>Oligohymenophorea</taxon>
        <taxon>Peniculida</taxon>
        <taxon>Parameciidae</taxon>
        <taxon>Paramecium</taxon>
    </lineage>
</organism>
<gene>
    <name evidence="2" type="ORF">GSPATT00039090001</name>
</gene>
<evidence type="ECO:0000256" key="1">
    <source>
        <dbReference type="SAM" id="Coils"/>
    </source>
</evidence>
<dbReference type="EMBL" id="CT868217">
    <property type="protein sequence ID" value="CAK75752.1"/>
    <property type="molecule type" value="Genomic_DNA"/>
</dbReference>
<dbReference type="HOGENOM" id="CLU_026544_0_0_1"/>
<proteinExistence type="predicted"/>
<dbReference type="AlphaFoldDB" id="A0CY85"/>
<evidence type="ECO:0000313" key="2">
    <source>
        <dbReference type="EMBL" id="CAK75752.1"/>
    </source>
</evidence>
<dbReference type="KEGG" id="ptm:GSPATT00039090001"/>
<evidence type="ECO:0000313" key="3">
    <source>
        <dbReference type="Proteomes" id="UP000000600"/>
    </source>
</evidence>
<dbReference type="GeneID" id="5028934"/>
<name>A0CY85_PARTE</name>
<reference evidence="2 3" key="1">
    <citation type="journal article" date="2006" name="Nature">
        <title>Global trends of whole-genome duplications revealed by the ciliate Paramecium tetraurelia.</title>
        <authorList>
            <consortium name="Genoscope"/>
            <person name="Aury J.-M."/>
            <person name="Jaillon O."/>
            <person name="Duret L."/>
            <person name="Noel B."/>
            <person name="Jubin C."/>
            <person name="Porcel B.M."/>
            <person name="Segurens B."/>
            <person name="Daubin V."/>
            <person name="Anthouard V."/>
            <person name="Aiach N."/>
            <person name="Arnaiz O."/>
            <person name="Billaut A."/>
            <person name="Beisson J."/>
            <person name="Blanc I."/>
            <person name="Bouhouche K."/>
            <person name="Camara F."/>
            <person name="Duharcourt S."/>
            <person name="Guigo R."/>
            <person name="Gogendeau D."/>
            <person name="Katinka M."/>
            <person name="Keller A.-M."/>
            <person name="Kissmehl R."/>
            <person name="Klotz C."/>
            <person name="Koll F."/>
            <person name="Le Moue A."/>
            <person name="Lepere C."/>
            <person name="Malinsky S."/>
            <person name="Nowacki M."/>
            <person name="Nowak J.K."/>
            <person name="Plattner H."/>
            <person name="Poulain J."/>
            <person name="Ruiz F."/>
            <person name="Serrano V."/>
            <person name="Zagulski M."/>
            <person name="Dessen P."/>
            <person name="Betermier M."/>
            <person name="Weissenbach J."/>
            <person name="Scarpelli C."/>
            <person name="Schachter V."/>
            <person name="Sperling L."/>
            <person name="Meyer E."/>
            <person name="Cohen J."/>
            <person name="Wincker P."/>
        </authorList>
    </citation>
    <scope>NUCLEOTIDE SEQUENCE [LARGE SCALE GENOMIC DNA]</scope>
    <source>
        <strain evidence="2 3">Stock d4-2</strain>
    </source>
</reference>
<accession>A0CY85</accession>
<dbReference type="OrthoDB" id="10465978at2759"/>
<dbReference type="InParanoid" id="A0CY85"/>
<keyword evidence="1" id="KW-0175">Coiled coil</keyword>
<keyword evidence="3" id="KW-1185">Reference proteome</keyword>